<evidence type="ECO:0000313" key="1">
    <source>
        <dbReference type="EMBL" id="SHF42742.1"/>
    </source>
</evidence>
<evidence type="ECO:0000313" key="2">
    <source>
        <dbReference type="Proteomes" id="UP000184509"/>
    </source>
</evidence>
<reference evidence="1 2" key="1">
    <citation type="submission" date="2016-11" db="EMBL/GenBank/DDBJ databases">
        <authorList>
            <person name="Jaros S."/>
            <person name="Januszkiewicz K."/>
            <person name="Wedrychowicz H."/>
        </authorList>
    </citation>
    <scope>NUCLEOTIDE SEQUENCE [LARGE SCALE GENOMIC DNA]</scope>
    <source>
        <strain evidence="1 2">DSM 26991</strain>
    </source>
</reference>
<name>A0A1M5BKL3_9BACE</name>
<dbReference type="Proteomes" id="UP000184509">
    <property type="component" value="Unassembled WGS sequence"/>
</dbReference>
<dbReference type="AlphaFoldDB" id="A0A1M5BKL3"/>
<gene>
    <name evidence="1" type="ORF">SAMN05444405_108138</name>
</gene>
<organism evidence="1 2">
    <name type="scientific">Bacteroides luti</name>
    <dbReference type="NCBI Taxonomy" id="1297750"/>
    <lineage>
        <taxon>Bacteria</taxon>
        <taxon>Pseudomonadati</taxon>
        <taxon>Bacteroidota</taxon>
        <taxon>Bacteroidia</taxon>
        <taxon>Bacteroidales</taxon>
        <taxon>Bacteroidaceae</taxon>
        <taxon>Bacteroides</taxon>
    </lineage>
</organism>
<dbReference type="EMBL" id="FQTV01000008">
    <property type="protein sequence ID" value="SHF42742.1"/>
    <property type="molecule type" value="Genomic_DNA"/>
</dbReference>
<keyword evidence="2" id="KW-1185">Reference proteome</keyword>
<dbReference type="OrthoDB" id="1028249at2"/>
<dbReference type="RefSeq" id="WP_073401470.1">
    <property type="nucleotide sequence ID" value="NZ_FQTV01000008.1"/>
</dbReference>
<protein>
    <submittedName>
        <fullName evidence="1">Uncharacterized protein</fullName>
    </submittedName>
</protein>
<sequence length="191" mass="22000">MENIEYFDKYEERLTELLVQQCTALGMMDGQLLAAEELEDKWKEMAPEYMVNAVPQIQEYPTVSVAWAGYIGLGIAALWDKDWEKYKDNSALYNVFVEPRGFDCMDEYIMEELLGIGLESNEYAEIESVMRSCGKTAISMIRKENIEPQSPDAFYVFARSVKVLFKVGVSIALKRLGYKYQKVTVDKKFDC</sequence>
<accession>A0A1M5BKL3</accession>
<proteinExistence type="predicted"/>